<dbReference type="InterPro" id="IPR021398">
    <property type="entry name" value="DUF3037"/>
</dbReference>
<keyword evidence="2" id="KW-1185">Reference proteome</keyword>
<dbReference type="Proteomes" id="UP001302222">
    <property type="component" value="Unassembled WGS sequence"/>
</dbReference>
<reference evidence="1 2" key="1">
    <citation type="submission" date="2023-12" db="EMBL/GenBank/DDBJ databases">
        <title>Novel species of the genus Arcicella isolated from rivers.</title>
        <authorList>
            <person name="Lu H."/>
        </authorList>
    </citation>
    <scope>NUCLEOTIDE SEQUENCE [LARGE SCALE GENOMIC DNA]</scope>
    <source>
        <strain evidence="1 2">DC25W</strain>
    </source>
</reference>
<dbReference type="Pfam" id="PF11236">
    <property type="entry name" value="DUF3037"/>
    <property type="match status" value="1"/>
</dbReference>
<name>A0ABU5SJ64_9BACT</name>
<sequence length="279" mass="32435">MKKYQYQILRYVHDQFTGEFVNLGVVVYSPDELFLKASVSQRYGRITAMFPNANGKFIAKIAKNFESSIKEVSSQLTSLFRPSENLSIITKSILPQDDSALILTEVRHAIDIEIDTAISDLFHDLVEKYLDKTSEHTLSDEDVWRKKYKSYFDKYRITNRLTSHEVSTKNDSFLFDKSWKNEIWHCYQPISFNLHSSDAIKNKVYRWSGILREMDTSNEKIHITFLATLSDSHQKLNDFIKQSLDQNSDFVEVDVVLESDAELIAQKISNQILEHDDNS</sequence>
<accession>A0ABU5SJ64</accession>
<gene>
    <name evidence="1" type="ORF">VB798_12125</name>
</gene>
<evidence type="ECO:0000313" key="1">
    <source>
        <dbReference type="EMBL" id="MEA5427330.1"/>
    </source>
</evidence>
<proteinExistence type="predicted"/>
<evidence type="ECO:0000313" key="2">
    <source>
        <dbReference type="Proteomes" id="UP001302222"/>
    </source>
</evidence>
<dbReference type="RefSeq" id="WP_323258733.1">
    <property type="nucleotide sequence ID" value="NZ_JAYGIM010000008.1"/>
</dbReference>
<comment type="caution">
    <text evidence="1">The sequence shown here is derived from an EMBL/GenBank/DDBJ whole genome shotgun (WGS) entry which is preliminary data.</text>
</comment>
<dbReference type="EMBL" id="JAYGIM010000008">
    <property type="protein sequence ID" value="MEA5427330.1"/>
    <property type="molecule type" value="Genomic_DNA"/>
</dbReference>
<protein>
    <submittedName>
        <fullName evidence="1">DUF3037 domain-containing protein</fullName>
    </submittedName>
</protein>
<organism evidence="1 2">
    <name type="scientific">Arcicella lustrica</name>
    <dbReference type="NCBI Taxonomy" id="2984196"/>
    <lineage>
        <taxon>Bacteria</taxon>
        <taxon>Pseudomonadati</taxon>
        <taxon>Bacteroidota</taxon>
        <taxon>Cytophagia</taxon>
        <taxon>Cytophagales</taxon>
        <taxon>Flectobacillaceae</taxon>
        <taxon>Arcicella</taxon>
    </lineage>
</organism>